<keyword evidence="3" id="KW-1185">Reference proteome</keyword>
<evidence type="ECO:0000313" key="2">
    <source>
        <dbReference type="EMBL" id="XAH72226.1"/>
    </source>
</evidence>
<evidence type="ECO:0000313" key="3">
    <source>
        <dbReference type="Proteomes" id="UP001451571"/>
    </source>
</evidence>
<proteinExistence type="predicted"/>
<dbReference type="Pfam" id="PF19912">
    <property type="entry name" value="DUF6385"/>
    <property type="match status" value="1"/>
</dbReference>
<sequence>MNNMIPLSVINRQDFTLLYFDLNDVKTPERIDKAYILSNNYCGDAAEKPVEVFINDSLSEEDYEFLNDSLKGARTYGQSGNVIADISENVKMLVSEYIPNWGITIKKQLQNPRLMITYHKDTIYPNCECNPFFDKEIFLSGYNHNIQSPWFCTAYSQTITFFAQNAGCNDIAIYLQYSPDRVRSVNDPQQLIIRPEETVDIIPYKFSKFTRMAAHSEHKQIALRMWFQTQLTNH</sequence>
<dbReference type="Proteomes" id="UP001451571">
    <property type="component" value="Chromosome"/>
</dbReference>
<feature type="domain" description="DUF6385" evidence="1">
    <location>
        <begin position="157"/>
        <end position="230"/>
    </location>
</feature>
<evidence type="ECO:0000259" key="1">
    <source>
        <dbReference type="Pfam" id="PF19912"/>
    </source>
</evidence>
<dbReference type="RefSeq" id="WP_342755845.1">
    <property type="nucleotide sequence ID" value="NZ_CP146256.1"/>
</dbReference>
<gene>
    <name evidence="2" type="ORF">V6984_11850</name>
</gene>
<dbReference type="InterPro" id="IPR045965">
    <property type="entry name" value="DUF6385"/>
</dbReference>
<reference evidence="2 3" key="1">
    <citation type="submission" date="2024-02" db="EMBL/GenBank/DDBJ databases">
        <title>Bacterial strain from lacustrine sediment.</title>
        <authorList>
            <person name="Petit C."/>
            <person name="Fadhlaoui K."/>
        </authorList>
    </citation>
    <scope>NUCLEOTIDE SEQUENCE [LARGE SCALE GENOMIC DNA]</scope>
    <source>
        <strain evidence="2 3">IPX-CK</strain>
    </source>
</reference>
<name>A0ABZ3ESE0_9FIRM</name>
<protein>
    <submittedName>
        <fullName evidence="2">DUF6385 domain-containing protein</fullName>
    </submittedName>
</protein>
<dbReference type="EMBL" id="CP146256">
    <property type="protein sequence ID" value="XAH72226.1"/>
    <property type="molecule type" value="Genomic_DNA"/>
</dbReference>
<organism evidence="2 3">
    <name type="scientific">Kineothrix sedimenti</name>
    <dbReference type="NCBI Taxonomy" id="3123317"/>
    <lineage>
        <taxon>Bacteria</taxon>
        <taxon>Bacillati</taxon>
        <taxon>Bacillota</taxon>
        <taxon>Clostridia</taxon>
        <taxon>Lachnospirales</taxon>
        <taxon>Lachnospiraceae</taxon>
        <taxon>Kineothrix</taxon>
    </lineage>
</organism>
<accession>A0ABZ3ESE0</accession>